<dbReference type="EMBL" id="VLPK01000002">
    <property type="protein sequence ID" value="TSJ40612.1"/>
    <property type="molecule type" value="Genomic_DNA"/>
</dbReference>
<evidence type="ECO:0000256" key="7">
    <source>
        <dbReference type="ARBA" id="ARBA00049929"/>
    </source>
</evidence>
<comment type="subcellular location">
    <subcellularLocation>
        <location evidence="8">Cytoplasm</location>
    </subcellularLocation>
</comment>
<feature type="binding site" evidence="8">
    <location>
        <begin position="9"/>
        <end position="11"/>
    </location>
    <ligand>
        <name>ATP</name>
        <dbReference type="ChEBI" id="CHEBI:30616"/>
    </ligand>
</feature>
<keyword evidence="6 8" id="KW-0030">Aminoacyl-tRNA synthetase</keyword>
<dbReference type="AlphaFoldDB" id="A0A556ML92"/>
<dbReference type="GO" id="GO:0004830">
    <property type="term" value="F:tryptophan-tRNA ligase activity"/>
    <property type="evidence" value="ECO:0007669"/>
    <property type="project" value="UniProtKB-UniRule"/>
</dbReference>
<evidence type="ECO:0000256" key="9">
    <source>
        <dbReference type="RuleBase" id="RU363036"/>
    </source>
</evidence>
<evidence type="ECO:0000313" key="11">
    <source>
        <dbReference type="Proteomes" id="UP000318733"/>
    </source>
</evidence>
<dbReference type="InterPro" id="IPR002306">
    <property type="entry name" value="Trp-tRNA-ligase"/>
</dbReference>
<dbReference type="Gene3D" id="3.40.50.620">
    <property type="entry name" value="HUPs"/>
    <property type="match status" value="1"/>
</dbReference>
<dbReference type="GO" id="GO:0005829">
    <property type="term" value="C:cytosol"/>
    <property type="evidence" value="ECO:0007669"/>
    <property type="project" value="TreeGrafter"/>
</dbReference>
<dbReference type="Proteomes" id="UP000318733">
    <property type="component" value="Unassembled WGS sequence"/>
</dbReference>
<dbReference type="InterPro" id="IPR014729">
    <property type="entry name" value="Rossmann-like_a/b/a_fold"/>
</dbReference>
<name>A0A556ML92_9SPHI</name>
<comment type="similarity">
    <text evidence="1 8 9">Belongs to the class-I aminoacyl-tRNA synthetase family.</text>
</comment>
<dbReference type="Pfam" id="PF00579">
    <property type="entry name" value="tRNA-synt_1b"/>
    <property type="match status" value="1"/>
</dbReference>
<proteinExistence type="inferred from homology"/>
<evidence type="ECO:0000256" key="6">
    <source>
        <dbReference type="ARBA" id="ARBA00023146"/>
    </source>
</evidence>
<dbReference type="GO" id="GO:0005524">
    <property type="term" value="F:ATP binding"/>
    <property type="evidence" value="ECO:0007669"/>
    <property type="project" value="UniProtKB-UniRule"/>
</dbReference>
<comment type="function">
    <text evidence="8">Catalyzes the attachment of tryptophan to tRNA(Trp).</text>
</comment>
<evidence type="ECO:0000256" key="3">
    <source>
        <dbReference type="ARBA" id="ARBA00022741"/>
    </source>
</evidence>
<dbReference type="HAMAP" id="MF_00140_B">
    <property type="entry name" value="Trp_tRNA_synth_B"/>
    <property type="match status" value="1"/>
</dbReference>
<dbReference type="InterPro" id="IPR024109">
    <property type="entry name" value="Trp-tRNA-ligase_bac-type"/>
</dbReference>
<feature type="binding site" evidence="8">
    <location>
        <begin position="17"/>
        <end position="18"/>
    </location>
    <ligand>
        <name>ATP</name>
        <dbReference type="ChEBI" id="CHEBI:30616"/>
    </ligand>
</feature>
<reference evidence="10 11" key="1">
    <citation type="submission" date="2019-07" db="EMBL/GenBank/DDBJ databases">
        <authorList>
            <person name="Huq M.A."/>
        </authorList>
    </citation>
    <scope>NUCLEOTIDE SEQUENCE [LARGE SCALE GENOMIC DNA]</scope>
    <source>
        <strain evidence="10 11">MAH-19</strain>
    </source>
</reference>
<feature type="binding site" evidence="8">
    <location>
        <position position="133"/>
    </location>
    <ligand>
        <name>L-tryptophan</name>
        <dbReference type="ChEBI" id="CHEBI:57912"/>
    </ligand>
</feature>
<dbReference type="FunFam" id="1.10.240.10:FF:000005">
    <property type="entry name" value="Tryptophan--tRNA ligase"/>
    <property type="match status" value="1"/>
</dbReference>
<dbReference type="RefSeq" id="WP_144248650.1">
    <property type="nucleotide sequence ID" value="NZ_VLPK01000002.1"/>
</dbReference>
<feature type="binding site" evidence="8">
    <location>
        <begin position="194"/>
        <end position="198"/>
    </location>
    <ligand>
        <name>ATP</name>
        <dbReference type="ChEBI" id="CHEBI:30616"/>
    </ligand>
</feature>
<comment type="catalytic activity">
    <reaction evidence="7 8">
        <text>tRNA(Trp) + L-tryptophan + ATP = L-tryptophyl-tRNA(Trp) + AMP + diphosphate + H(+)</text>
        <dbReference type="Rhea" id="RHEA:24080"/>
        <dbReference type="Rhea" id="RHEA-COMP:9671"/>
        <dbReference type="Rhea" id="RHEA-COMP:9705"/>
        <dbReference type="ChEBI" id="CHEBI:15378"/>
        <dbReference type="ChEBI" id="CHEBI:30616"/>
        <dbReference type="ChEBI" id="CHEBI:33019"/>
        <dbReference type="ChEBI" id="CHEBI:57912"/>
        <dbReference type="ChEBI" id="CHEBI:78442"/>
        <dbReference type="ChEBI" id="CHEBI:78535"/>
        <dbReference type="ChEBI" id="CHEBI:456215"/>
        <dbReference type="EC" id="6.1.1.2"/>
    </reaction>
</comment>
<gene>
    <name evidence="8 10" type="primary">trpS</name>
    <name evidence="10" type="ORF">FO440_12745</name>
</gene>
<dbReference type="NCBIfam" id="TIGR00233">
    <property type="entry name" value="trpS"/>
    <property type="match status" value="1"/>
</dbReference>
<protein>
    <recommendedName>
        <fullName evidence="8">Tryptophan--tRNA ligase</fullName>
        <ecNumber evidence="8">6.1.1.2</ecNumber>
    </recommendedName>
    <alternativeName>
        <fullName evidence="8">Tryptophanyl-tRNA synthetase</fullName>
        <shortName evidence="8">TrpRS</shortName>
    </alternativeName>
</protein>
<feature type="short sequence motif" description="'KMSKS' region" evidence="8">
    <location>
        <begin position="194"/>
        <end position="198"/>
    </location>
</feature>
<evidence type="ECO:0000256" key="4">
    <source>
        <dbReference type="ARBA" id="ARBA00022840"/>
    </source>
</evidence>
<feature type="binding site" evidence="8">
    <location>
        <position position="186"/>
    </location>
    <ligand>
        <name>ATP</name>
        <dbReference type="ChEBI" id="CHEBI:30616"/>
    </ligand>
</feature>
<dbReference type="InterPro" id="IPR002305">
    <property type="entry name" value="aa-tRNA-synth_Ic"/>
</dbReference>
<keyword evidence="3 8" id="KW-0547">Nucleotide-binding</keyword>
<sequence>METVVSGIRSTGNLHLGNYYGAIQNFVKMQHEYNCYFFIADLHSLTTHPTPANLHNNVKTVLVEYLAAGIDPEQATIYMQSDVPETSELYLYLNMNAYLGELERSTSFKDKVRAQPENVNAGLLTYPVLMTADILLHRATKVPVGKDQEQHLEMARTFGNRFNHLYNHDYFPEPYAFSFSKNLVKIPGLDGKGKMGKSEGEGNAIFLSDSPEVIRKKVKRAVTDSGPTVENQTKPEEIQNLFDLMKVVSTADTITHFDDLYNKMQIRYGDLKKQLAEDVIIATTPIRERINDIANNANYLRKVARHGAEKARESAAKTVKEVREIIGFRSF</sequence>
<dbReference type="PRINTS" id="PR01039">
    <property type="entry name" value="TRNASYNTHTRP"/>
</dbReference>
<dbReference type="GO" id="GO:0006436">
    <property type="term" value="P:tryptophanyl-tRNA aminoacylation"/>
    <property type="evidence" value="ECO:0007669"/>
    <property type="project" value="UniProtKB-UniRule"/>
</dbReference>
<comment type="caution">
    <text evidence="10">The sequence shown here is derived from an EMBL/GenBank/DDBJ whole genome shotgun (WGS) entry which is preliminary data.</text>
</comment>
<dbReference type="Gene3D" id="1.10.240.10">
    <property type="entry name" value="Tyrosyl-Transfer RNA Synthetase"/>
    <property type="match status" value="1"/>
</dbReference>
<dbReference type="EC" id="6.1.1.2" evidence="8"/>
<evidence type="ECO:0000256" key="1">
    <source>
        <dbReference type="ARBA" id="ARBA00005594"/>
    </source>
</evidence>
<feature type="binding site" evidence="8">
    <location>
        <begin position="145"/>
        <end position="147"/>
    </location>
    <ligand>
        <name>ATP</name>
        <dbReference type="ChEBI" id="CHEBI:30616"/>
    </ligand>
</feature>
<comment type="subunit">
    <text evidence="8">Homodimer.</text>
</comment>
<dbReference type="InterPro" id="IPR050203">
    <property type="entry name" value="Trp-tRNA_synthetase"/>
</dbReference>
<accession>A0A556ML92</accession>
<keyword evidence="11" id="KW-1185">Reference proteome</keyword>
<dbReference type="OrthoDB" id="9801042at2"/>
<keyword evidence="5 8" id="KW-0648">Protein biosynthesis</keyword>
<keyword evidence="8" id="KW-0963">Cytoplasm</keyword>
<feature type="short sequence motif" description="'HIGH' region" evidence="8">
    <location>
        <begin position="10"/>
        <end position="18"/>
    </location>
</feature>
<evidence type="ECO:0000313" key="10">
    <source>
        <dbReference type="EMBL" id="TSJ40612.1"/>
    </source>
</evidence>
<evidence type="ECO:0000256" key="8">
    <source>
        <dbReference type="HAMAP-Rule" id="MF_00140"/>
    </source>
</evidence>
<keyword evidence="4 8" id="KW-0067">ATP-binding</keyword>
<dbReference type="PANTHER" id="PTHR43766">
    <property type="entry name" value="TRYPTOPHAN--TRNA LIGASE, MITOCHONDRIAL"/>
    <property type="match status" value="1"/>
</dbReference>
<organism evidence="10 11">
    <name type="scientific">Mucilaginibacter corticis</name>
    <dbReference type="NCBI Taxonomy" id="2597670"/>
    <lineage>
        <taxon>Bacteria</taxon>
        <taxon>Pseudomonadati</taxon>
        <taxon>Bacteroidota</taxon>
        <taxon>Sphingobacteriia</taxon>
        <taxon>Sphingobacteriales</taxon>
        <taxon>Sphingobacteriaceae</taxon>
        <taxon>Mucilaginibacter</taxon>
    </lineage>
</organism>
<evidence type="ECO:0000256" key="5">
    <source>
        <dbReference type="ARBA" id="ARBA00022917"/>
    </source>
</evidence>
<dbReference type="SUPFAM" id="SSF52374">
    <property type="entry name" value="Nucleotidylyl transferase"/>
    <property type="match status" value="1"/>
</dbReference>
<evidence type="ECO:0000256" key="2">
    <source>
        <dbReference type="ARBA" id="ARBA00022598"/>
    </source>
</evidence>
<dbReference type="PANTHER" id="PTHR43766:SF1">
    <property type="entry name" value="TRYPTOPHAN--TRNA LIGASE, MITOCHONDRIAL"/>
    <property type="match status" value="1"/>
</dbReference>
<keyword evidence="2 8" id="KW-0436">Ligase</keyword>
<dbReference type="CDD" id="cd00806">
    <property type="entry name" value="TrpRS_core"/>
    <property type="match status" value="1"/>
</dbReference>